<comment type="subunit">
    <text evidence="11">Heterotetramer of 2 PreA and 2 PreT subunits.</text>
</comment>
<sequence length="360" mass="40036">MNLKTSICGIDLKNPLMPASGPLTGDFEKMNFLYKSGVGAMVTKTISIKGAEVIRPCIYGEKNFIMNNELWSEYSYKKWIHEILPKAKKEFDIPLIVSAGYTKEDMEFLIPKLDEFADIFEISTHYVGKDLNKISEIVKTIRKYTKKPLFIKMSPHIPEPIEFVKKIMESGANGVVAINSLGPTMKIDLETRSTLLGNKDGFAWTSGPVIKPLSLALIHEIHKNVPNAVIIGTGGVEKAEDIIEFLLAGASGVQMLSSALIKGKDLYKKIINSLPKKLEKYGFSSIEHVIESKILTRTPTFTPNHPKIDNEKCTLCKLCENVCPYFAITVNEKVIVDNKKCFGCGLCESRCPTKAISNVL</sequence>
<dbReference type="SUPFAM" id="SSF54862">
    <property type="entry name" value="4Fe-4S ferredoxins"/>
    <property type="match status" value="1"/>
</dbReference>
<gene>
    <name evidence="14" type="primary">pyrD_1</name>
    <name evidence="14" type="ORF">OSSY52_01490</name>
</gene>
<evidence type="ECO:0000256" key="3">
    <source>
        <dbReference type="ARBA" id="ARBA00023002"/>
    </source>
</evidence>
<keyword evidence="15" id="KW-1185">Reference proteome</keyword>
<dbReference type="GO" id="GO:0046872">
    <property type="term" value="F:metal ion binding"/>
    <property type="evidence" value="ECO:0007669"/>
    <property type="project" value="UniProtKB-KW"/>
</dbReference>
<dbReference type="InterPro" id="IPR005720">
    <property type="entry name" value="Dihydroorotate_DH_cat"/>
</dbReference>
<dbReference type="Pfam" id="PF12838">
    <property type="entry name" value="Fer4_7"/>
    <property type="match status" value="1"/>
</dbReference>
<evidence type="ECO:0000256" key="11">
    <source>
        <dbReference type="ARBA" id="ARBA00049714"/>
    </source>
</evidence>
<evidence type="ECO:0000256" key="7">
    <source>
        <dbReference type="ARBA" id="ARBA00032722"/>
    </source>
</evidence>
<evidence type="ECO:0000256" key="2">
    <source>
        <dbReference type="ARBA" id="ARBA00022723"/>
    </source>
</evidence>
<dbReference type="InterPro" id="IPR013785">
    <property type="entry name" value="Aldolase_TIM"/>
</dbReference>
<dbReference type="SUPFAM" id="SSF51395">
    <property type="entry name" value="FMN-linked oxidoreductases"/>
    <property type="match status" value="1"/>
</dbReference>
<reference evidence="14 15" key="1">
    <citation type="submission" date="2018-06" db="EMBL/GenBank/DDBJ databases">
        <title>Genome sequencing of Oceanotoga sp. sy52.</title>
        <authorList>
            <person name="Mori K."/>
        </authorList>
    </citation>
    <scope>NUCLEOTIDE SEQUENCE [LARGE SCALE GENOMIC DNA]</scope>
    <source>
        <strain evidence="15">sy52</strain>
    </source>
</reference>
<dbReference type="RefSeq" id="WP_190615147.1">
    <property type="nucleotide sequence ID" value="NZ_AP018712.1"/>
</dbReference>
<feature type="domain" description="4Fe-4S ferredoxin-type" evidence="13">
    <location>
        <begin position="304"/>
        <end position="333"/>
    </location>
</feature>
<dbReference type="Pfam" id="PF01180">
    <property type="entry name" value="DHO_dh"/>
    <property type="match status" value="1"/>
</dbReference>
<keyword evidence="5" id="KW-0411">Iron-sulfur</keyword>
<accession>A0A7G1G1G3</accession>
<evidence type="ECO:0000256" key="9">
    <source>
        <dbReference type="ARBA" id="ARBA00048792"/>
    </source>
</evidence>
<dbReference type="GO" id="GO:0004159">
    <property type="term" value="F:dihydropyrimidine dehydrogenase (NAD+) activity"/>
    <property type="evidence" value="ECO:0007669"/>
    <property type="project" value="UniProtKB-EC"/>
</dbReference>
<dbReference type="Gene3D" id="3.30.70.20">
    <property type="match status" value="2"/>
</dbReference>
<evidence type="ECO:0000259" key="13">
    <source>
        <dbReference type="PROSITE" id="PS51379"/>
    </source>
</evidence>
<proteinExistence type="inferred from homology"/>
<evidence type="ECO:0000313" key="14">
    <source>
        <dbReference type="EMBL" id="BBE30008.1"/>
    </source>
</evidence>
<feature type="domain" description="4Fe-4S ferredoxin-type" evidence="13">
    <location>
        <begin position="334"/>
        <end position="360"/>
    </location>
</feature>
<keyword evidence="3" id="KW-0560">Oxidoreductase</keyword>
<dbReference type="InterPro" id="IPR017896">
    <property type="entry name" value="4Fe4S_Fe-S-bd"/>
</dbReference>
<evidence type="ECO:0000256" key="8">
    <source>
        <dbReference type="ARBA" id="ARBA00047685"/>
    </source>
</evidence>
<dbReference type="Proteomes" id="UP000516361">
    <property type="component" value="Chromosome"/>
</dbReference>
<dbReference type="AlphaFoldDB" id="A0A7G1G1G3"/>
<dbReference type="GO" id="GO:0002058">
    <property type="term" value="F:uracil binding"/>
    <property type="evidence" value="ECO:0007669"/>
    <property type="project" value="TreeGrafter"/>
</dbReference>
<dbReference type="GO" id="GO:0006212">
    <property type="term" value="P:uracil catabolic process"/>
    <property type="evidence" value="ECO:0007669"/>
    <property type="project" value="TreeGrafter"/>
</dbReference>
<dbReference type="GO" id="GO:0005737">
    <property type="term" value="C:cytoplasm"/>
    <property type="evidence" value="ECO:0007669"/>
    <property type="project" value="InterPro"/>
</dbReference>
<keyword evidence="2" id="KW-0479">Metal-binding</keyword>
<organism evidence="14 15">
    <name type="scientific">Tepiditoga spiralis</name>
    <dbReference type="NCBI Taxonomy" id="2108365"/>
    <lineage>
        <taxon>Bacteria</taxon>
        <taxon>Thermotogati</taxon>
        <taxon>Thermotogota</taxon>
        <taxon>Thermotogae</taxon>
        <taxon>Petrotogales</taxon>
        <taxon>Petrotogaceae</taxon>
        <taxon>Tepiditoga</taxon>
    </lineage>
</organism>
<dbReference type="Gene3D" id="3.20.20.70">
    <property type="entry name" value="Aldolase class I"/>
    <property type="match status" value="1"/>
</dbReference>
<dbReference type="InParanoid" id="A0A7G1G1G3"/>
<dbReference type="GO" id="GO:0050661">
    <property type="term" value="F:NADP binding"/>
    <property type="evidence" value="ECO:0007669"/>
    <property type="project" value="TreeGrafter"/>
</dbReference>
<comment type="similarity">
    <text evidence="1">Belongs to the dihydropyrimidine dehydrogenase family.</text>
</comment>
<evidence type="ECO:0000256" key="4">
    <source>
        <dbReference type="ARBA" id="ARBA00023004"/>
    </source>
</evidence>
<evidence type="ECO:0000256" key="10">
    <source>
        <dbReference type="ARBA" id="ARBA00049578"/>
    </source>
</evidence>
<dbReference type="Gene3D" id="2.30.26.10">
    <property type="entry name" value="Dihydroorotate Dehydrogenase A, chain A, domain 2"/>
    <property type="match status" value="1"/>
</dbReference>
<evidence type="ECO:0000313" key="15">
    <source>
        <dbReference type="Proteomes" id="UP000516361"/>
    </source>
</evidence>
<dbReference type="PROSITE" id="PS51379">
    <property type="entry name" value="4FE4S_FER_2"/>
    <property type="match status" value="2"/>
</dbReference>
<comment type="catalytic activity">
    <reaction evidence="8">
        <text>5,6-dihydrothymine + NAD(+) = thymine + NADH + H(+)</text>
        <dbReference type="Rhea" id="RHEA:28791"/>
        <dbReference type="ChEBI" id="CHEBI:15378"/>
        <dbReference type="ChEBI" id="CHEBI:17821"/>
        <dbReference type="ChEBI" id="CHEBI:27468"/>
        <dbReference type="ChEBI" id="CHEBI:57540"/>
        <dbReference type="ChEBI" id="CHEBI:57945"/>
        <dbReference type="EC" id="1.3.1.1"/>
    </reaction>
</comment>
<dbReference type="KEGG" id="ocy:OSSY52_01490"/>
<dbReference type="EMBL" id="AP018712">
    <property type="protein sequence ID" value="BBE30008.1"/>
    <property type="molecule type" value="Genomic_DNA"/>
</dbReference>
<protein>
    <recommendedName>
        <fullName evidence="12">dihydrouracil dehydrogenase (NAD(+))</fullName>
        <ecNumber evidence="12">1.3.1.1</ecNumber>
    </recommendedName>
    <alternativeName>
        <fullName evidence="7">Dihydrothymine dehydrogenase</fullName>
    </alternativeName>
    <alternativeName>
        <fullName evidence="6">Dihydrouracil dehydrogenase</fullName>
    </alternativeName>
</protein>
<comment type="function">
    <text evidence="10">Involved in pyrimidine base degradation. Catalyzes physiologically the reduction of uracil to 5,6-dihydrouracil (DHU) by using NADH as a specific cosubstrate. It also catalyzes the reverse reaction and the reduction of thymine to 5,6-dihydrothymine (DHT).</text>
</comment>
<dbReference type="PANTHER" id="PTHR43073:SF2">
    <property type="entry name" value="DIHYDROPYRIMIDINE DEHYDROGENASE [NADP(+)]"/>
    <property type="match status" value="1"/>
</dbReference>
<evidence type="ECO:0000256" key="1">
    <source>
        <dbReference type="ARBA" id="ARBA00010804"/>
    </source>
</evidence>
<name>A0A7G1G1G3_9BACT</name>
<comment type="catalytic activity">
    <reaction evidence="9">
        <text>5,6-dihydrouracil + NAD(+) = uracil + NADH + H(+)</text>
        <dbReference type="Rhea" id="RHEA:20189"/>
        <dbReference type="ChEBI" id="CHEBI:15378"/>
        <dbReference type="ChEBI" id="CHEBI:15901"/>
        <dbReference type="ChEBI" id="CHEBI:17568"/>
        <dbReference type="ChEBI" id="CHEBI:57540"/>
        <dbReference type="ChEBI" id="CHEBI:57945"/>
        <dbReference type="EC" id="1.3.1.1"/>
    </reaction>
</comment>
<dbReference type="EC" id="1.3.1.1" evidence="12"/>
<evidence type="ECO:0000256" key="5">
    <source>
        <dbReference type="ARBA" id="ARBA00023014"/>
    </source>
</evidence>
<dbReference type="PANTHER" id="PTHR43073">
    <property type="entry name" value="DIHYDROPYRIMIDINE DEHYDROGENASE [NADP(+)]"/>
    <property type="match status" value="1"/>
</dbReference>
<dbReference type="GO" id="GO:0051536">
    <property type="term" value="F:iron-sulfur cluster binding"/>
    <property type="evidence" value="ECO:0007669"/>
    <property type="project" value="UniProtKB-KW"/>
</dbReference>
<dbReference type="PROSITE" id="PS00198">
    <property type="entry name" value="4FE4S_FER_1"/>
    <property type="match status" value="2"/>
</dbReference>
<dbReference type="InterPro" id="IPR017900">
    <property type="entry name" value="4Fe4S_Fe_S_CS"/>
</dbReference>
<dbReference type="InterPro" id="IPR023359">
    <property type="entry name" value="Dihydro_DH_chainA_dom2"/>
</dbReference>
<keyword evidence="4" id="KW-0408">Iron</keyword>
<evidence type="ECO:0000256" key="6">
    <source>
        <dbReference type="ARBA" id="ARBA00030119"/>
    </source>
</evidence>
<dbReference type="GO" id="GO:0006210">
    <property type="term" value="P:thymine catabolic process"/>
    <property type="evidence" value="ECO:0007669"/>
    <property type="project" value="TreeGrafter"/>
</dbReference>
<evidence type="ECO:0000256" key="12">
    <source>
        <dbReference type="ARBA" id="ARBA00049728"/>
    </source>
</evidence>